<dbReference type="AlphaFoldDB" id="A0A191V0U5"/>
<sequence>MRHAPAARTPLAAVLSAVLALTAAACAGGGRTGVRPAAPAPTEPRSPAALTPAEVPPVLTRGQARAALITEEDLGEAWEPTRGAATWRDELLKATAERADCHRLLDVLYTEDLFGAGAPRATTALDDADGGAQLHYRVTSHRAADLDRTLAWLATLPDTCGRFTARAPEGAVRDVRVGALELPGAGEARQGVRVTVDGGDAAFLTVDLAAVRVGDDAVSLTNGTLAEPADDATWTAADTGARHLTEARRLGRAQV</sequence>
<dbReference type="EMBL" id="CP015866">
    <property type="protein sequence ID" value="ANJ08535.1"/>
    <property type="molecule type" value="Genomic_DNA"/>
</dbReference>
<dbReference type="PROSITE" id="PS51257">
    <property type="entry name" value="PROKAR_LIPOPROTEIN"/>
    <property type="match status" value="1"/>
</dbReference>
<evidence type="ECO:0000313" key="2">
    <source>
        <dbReference type="Proteomes" id="UP000078468"/>
    </source>
</evidence>
<dbReference type="GeneID" id="91306599"/>
<protein>
    <submittedName>
        <fullName evidence="1">Uncharacterized protein</fullName>
    </submittedName>
</protein>
<dbReference type="KEGG" id="spav:Spa2297_17055"/>
<dbReference type="RefSeq" id="WP_064728903.1">
    <property type="nucleotide sequence ID" value="NZ_BMRX01000001.1"/>
</dbReference>
<proteinExistence type="predicted"/>
<name>A0A191V0U5_9ACTN</name>
<organism evidence="1 2">
    <name type="scientific">Streptomyces parvulus</name>
    <dbReference type="NCBI Taxonomy" id="146923"/>
    <lineage>
        <taxon>Bacteria</taxon>
        <taxon>Bacillati</taxon>
        <taxon>Actinomycetota</taxon>
        <taxon>Actinomycetes</taxon>
        <taxon>Kitasatosporales</taxon>
        <taxon>Streptomycetaceae</taxon>
        <taxon>Streptomyces</taxon>
    </lineage>
</organism>
<evidence type="ECO:0000313" key="1">
    <source>
        <dbReference type="EMBL" id="ANJ08535.1"/>
    </source>
</evidence>
<dbReference type="Proteomes" id="UP000078468">
    <property type="component" value="Chromosome"/>
</dbReference>
<reference evidence="1 2" key="1">
    <citation type="submission" date="2016-05" db="EMBL/GenBank/DDBJ databases">
        <title>Non-Contiguous Finished Genome Sequence of Streptomyces parvulus 2297 Integrated Site-Specifically with Actinophage R4.</title>
        <authorList>
            <person name="Nishizawa T."/>
            <person name="Miura T."/>
            <person name="Harada C."/>
            <person name="Guo Y."/>
            <person name="Narisawa K."/>
            <person name="Ohta H."/>
            <person name="Takahashi H."/>
            <person name="Shirai M."/>
        </authorList>
    </citation>
    <scope>NUCLEOTIDE SEQUENCE [LARGE SCALE GENOMIC DNA]</scope>
    <source>
        <strain evidence="1 2">2297</strain>
    </source>
</reference>
<accession>A0A191V0U5</accession>
<gene>
    <name evidence="1" type="ORF">Spa2297_17055</name>
</gene>